<proteinExistence type="predicted"/>
<feature type="non-terminal residue" evidence="1">
    <location>
        <position position="1"/>
    </location>
</feature>
<reference evidence="1 2" key="1">
    <citation type="submission" date="2021-05" db="EMBL/GenBank/DDBJ databases">
        <title>Genome Assembly of Synthetic Allotetraploid Brassica napus Reveals Homoeologous Exchanges between Subgenomes.</title>
        <authorList>
            <person name="Davis J.T."/>
        </authorList>
    </citation>
    <scope>NUCLEOTIDE SEQUENCE [LARGE SCALE GENOMIC DNA]</scope>
    <source>
        <strain evidence="2">cv. Da-Ae</strain>
        <tissue evidence="1">Seedling</tissue>
    </source>
</reference>
<protein>
    <submittedName>
        <fullName evidence="1">Uncharacterized protein</fullName>
    </submittedName>
</protein>
<keyword evidence="2" id="KW-1185">Reference proteome</keyword>
<organism evidence="1 2">
    <name type="scientific">Brassica napus</name>
    <name type="common">Rape</name>
    <dbReference type="NCBI Taxonomy" id="3708"/>
    <lineage>
        <taxon>Eukaryota</taxon>
        <taxon>Viridiplantae</taxon>
        <taxon>Streptophyta</taxon>
        <taxon>Embryophyta</taxon>
        <taxon>Tracheophyta</taxon>
        <taxon>Spermatophyta</taxon>
        <taxon>Magnoliopsida</taxon>
        <taxon>eudicotyledons</taxon>
        <taxon>Gunneridae</taxon>
        <taxon>Pentapetalae</taxon>
        <taxon>rosids</taxon>
        <taxon>malvids</taxon>
        <taxon>Brassicales</taxon>
        <taxon>Brassicaceae</taxon>
        <taxon>Brassiceae</taxon>
        <taxon>Brassica</taxon>
    </lineage>
</organism>
<accession>A0ABQ7YC78</accession>
<evidence type="ECO:0000313" key="1">
    <source>
        <dbReference type="EMBL" id="KAH0865757.1"/>
    </source>
</evidence>
<dbReference type="Proteomes" id="UP000824890">
    <property type="component" value="Unassembled WGS sequence"/>
</dbReference>
<name>A0ABQ7YC78_BRANA</name>
<evidence type="ECO:0000313" key="2">
    <source>
        <dbReference type="Proteomes" id="UP000824890"/>
    </source>
</evidence>
<sequence>SNQQLQFLVHRGLISITKWKYIIYYCYSSICSNCSRMVWSLAYATRLGKAVAGEAYMCVLWSYGRLHCWANSLIEFDGFAQETQEFEGRLRGNNRALLSLA</sequence>
<comment type="caution">
    <text evidence="1">The sequence shown here is derived from an EMBL/GenBank/DDBJ whole genome shotgun (WGS) entry which is preliminary data.</text>
</comment>
<gene>
    <name evidence="1" type="ORF">HID58_082968</name>
</gene>
<dbReference type="EMBL" id="JAGKQM010000018">
    <property type="protein sequence ID" value="KAH0865757.1"/>
    <property type="molecule type" value="Genomic_DNA"/>
</dbReference>